<protein>
    <submittedName>
        <fullName evidence="7">Uncharacterized protein</fullName>
    </submittedName>
</protein>
<evidence type="ECO:0000313" key="7">
    <source>
        <dbReference type="EMBL" id="KAJ8049824.1"/>
    </source>
</evidence>
<comment type="caution">
    <text evidence="7">The sequence shown here is derived from an EMBL/GenBank/DDBJ whole genome shotgun (WGS) entry which is preliminary data.</text>
</comment>
<dbReference type="EMBL" id="JAIZAY010000001">
    <property type="protein sequence ID" value="KAJ8049824.1"/>
    <property type="molecule type" value="Genomic_DNA"/>
</dbReference>
<evidence type="ECO:0000256" key="4">
    <source>
        <dbReference type="ARBA" id="ARBA00022989"/>
    </source>
</evidence>
<keyword evidence="4 6" id="KW-1133">Transmembrane helix</keyword>
<evidence type="ECO:0000256" key="5">
    <source>
        <dbReference type="ARBA" id="ARBA00023136"/>
    </source>
</evidence>
<dbReference type="InterPro" id="IPR007593">
    <property type="entry name" value="CD225/Dispanin_fam"/>
</dbReference>
<evidence type="ECO:0000256" key="6">
    <source>
        <dbReference type="SAM" id="Phobius"/>
    </source>
</evidence>
<keyword evidence="8" id="KW-1185">Reference proteome</keyword>
<dbReference type="Proteomes" id="UP001152320">
    <property type="component" value="Chromosome 1"/>
</dbReference>
<keyword evidence="5 6" id="KW-0472">Membrane</keyword>
<sequence length="165" mass="19064">MTEQTQGYLSKQEFPPTYEYLFPGGHPKQQCYSLSQISHPPTYEMERQNQVESNSYTFEGTRRRLRRQEYRLRNAKEYAFFALCFFPPLGIVAWKKASKVQPLLMAGDYNGAYQIATSAGKWSVASFFCSIIIYLSSLIIILFFLKKWNENGDGSGVNFENFTTV</sequence>
<gene>
    <name evidence="7" type="ORF">HOLleu_02740</name>
</gene>
<evidence type="ECO:0000256" key="3">
    <source>
        <dbReference type="ARBA" id="ARBA00022692"/>
    </source>
</evidence>
<dbReference type="Pfam" id="PF04505">
    <property type="entry name" value="CD225"/>
    <property type="match status" value="1"/>
</dbReference>
<reference evidence="7" key="1">
    <citation type="submission" date="2021-10" db="EMBL/GenBank/DDBJ databases">
        <title>Tropical sea cucumber genome reveals ecological adaptation and Cuvierian tubules defense mechanism.</title>
        <authorList>
            <person name="Chen T."/>
        </authorList>
    </citation>
    <scope>NUCLEOTIDE SEQUENCE</scope>
    <source>
        <strain evidence="7">Nanhai2018</strain>
        <tissue evidence="7">Muscle</tissue>
    </source>
</reference>
<name>A0A9Q1CSM5_HOLLE</name>
<feature type="transmembrane region" description="Helical" evidence="6">
    <location>
        <begin position="122"/>
        <end position="145"/>
    </location>
</feature>
<comment type="subcellular location">
    <subcellularLocation>
        <location evidence="1">Membrane</location>
    </subcellularLocation>
</comment>
<feature type="transmembrane region" description="Helical" evidence="6">
    <location>
        <begin position="75"/>
        <end position="94"/>
    </location>
</feature>
<evidence type="ECO:0000256" key="1">
    <source>
        <dbReference type="ARBA" id="ARBA00004370"/>
    </source>
</evidence>
<comment type="similarity">
    <text evidence="2">Belongs to the CD225/Dispanin family.</text>
</comment>
<evidence type="ECO:0000256" key="2">
    <source>
        <dbReference type="ARBA" id="ARBA00006843"/>
    </source>
</evidence>
<organism evidence="7 8">
    <name type="scientific">Holothuria leucospilota</name>
    <name type="common">Black long sea cucumber</name>
    <name type="synonym">Mertensiothuria leucospilota</name>
    <dbReference type="NCBI Taxonomy" id="206669"/>
    <lineage>
        <taxon>Eukaryota</taxon>
        <taxon>Metazoa</taxon>
        <taxon>Echinodermata</taxon>
        <taxon>Eleutherozoa</taxon>
        <taxon>Echinozoa</taxon>
        <taxon>Holothuroidea</taxon>
        <taxon>Aspidochirotacea</taxon>
        <taxon>Aspidochirotida</taxon>
        <taxon>Holothuriidae</taxon>
        <taxon>Holothuria</taxon>
    </lineage>
</organism>
<keyword evidence="3 6" id="KW-0812">Transmembrane</keyword>
<proteinExistence type="inferred from homology"/>
<accession>A0A9Q1CSM5</accession>
<dbReference type="AlphaFoldDB" id="A0A9Q1CSM5"/>
<evidence type="ECO:0000313" key="8">
    <source>
        <dbReference type="Proteomes" id="UP001152320"/>
    </source>
</evidence>
<dbReference type="GO" id="GO:0016020">
    <property type="term" value="C:membrane"/>
    <property type="evidence" value="ECO:0007669"/>
    <property type="project" value="UniProtKB-SubCell"/>
</dbReference>